<gene>
    <name evidence="8" type="ORF">SAMN05660337_2848</name>
</gene>
<protein>
    <submittedName>
        <fullName evidence="8">Amino acid/polyamine/organocation transporter, APC superfamily</fullName>
    </submittedName>
</protein>
<feature type="transmembrane region" description="Helical" evidence="7">
    <location>
        <begin position="33"/>
        <end position="56"/>
    </location>
</feature>
<keyword evidence="5 7" id="KW-1133">Transmembrane helix</keyword>
<evidence type="ECO:0000256" key="7">
    <source>
        <dbReference type="SAM" id="Phobius"/>
    </source>
</evidence>
<sequence>MAKSKKMTVFTLSMMTVAAVVSLRGLPMMAKEGLSMIFYILFATIMFLIPASLVAAELGGAFSEKGGGVYTWIKEAFGSRWGFTAIWLQWIQNVVWYPTVLAFAASALAYLFMDPALADNGVYTGIVILVCYWAATFVTMAGADVASSVTKYGVLLGTLLPGLFIIVLGAIWVLQGNPIQFLEPSAATIAVEKLADQAPHVRFFPHITGLGSVAFLAGIVLLFAGVEVQAVHAVDLENPAKQFPESMFLAAAIIFGLFILGSLAVATVIPVSEISLTAGLMQAFKQLLDAFHIGFLTPVIGLLAAFGAIGGVMSWLGGPSRGLLHTARQGEIPPFMAKVNKNGIQVNILMIQAVIVSVLASLYFIMDNVSVAFFVLSAITVTLYLVMYILMYAAAIKLRITRPDLPRSYKVPGGTLGMCLLAGMGLIGVSFALLVGFFPPTNLPVGNPTLYVCLVAAGMIVFIGLPMIIHALKKPEWKQDSDN</sequence>
<evidence type="ECO:0000256" key="2">
    <source>
        <dbReference type="ARBA" id="ARBA00022448"/>
    </source>
</evidence>
<keyword evidence="3" id="KW-1003">Cell membrane</keyword>
<keyword evidence="6 7" id="KW-0472">Membrane</keyword>
<evidence type="ECO:0000256" key="6">
    <source>
        <dbReference type="ARBA" id="ARBA00023136"/>
    </source>
</evidence>
<feature type="transmembrane region" description="Helical" evidence="7">
    <location>
        <begin position="247"/>
        <end position="271"/>
    </location>
</feature>
<dbReference type="InterPro" id="IPR050367">
    <property type="entry name" value="APC_superfamily"/>
</dbReference>
<dbReference type="GO" id="GO:0005886">
    <property type="term" value="C:plasma membrane"/>
    <property type="evidence" value="ECO:0007669"/>
    <property type="project" value="UniProtKB-SubCell"/>
</dbReference>
<feature type="transmembrane region" description="Helical" evidence="7">
    <location>
        <begin position="346"/>
        <end position="365"/>
    </location>
</feature>
<feature type="transmembrane region" description="Helical" evidence="7">
    <location>
        <begin position="416"/>
        <end position="437"/>
    </location>
</feature>
<dbReference type="PIRSF" id="PIRSF006060">
    <property type="entry name" value="AA_transporter"/>
    <property type="match status" value="1"/>
</dbReference>
<dbReference type="PANTHER" id="PTHR42770">
    <property type="entry name" value="AMINO ACID TRANSPORTER-RELATED"/>
    <property type="match status" value="1"/>
</dbReference>
<comment type="subcellular location">
    <subcellularLocation>
        <location evidence="1">Cell membrane</location>
        <topology evidence="1">Multi-pass membrane protein</topology>
    </subcellularLocation>
</comment>
<evidence type="ECO:0000313" key="9">
    <source>
        <dbReference type="Proteomes" id="UP000199053"/>
    </source>
</evidence>
<dbReference type="RefSeq" id="WP_092162246.1">
    <property type="nucleotide sequence ID" value="NZ_FNGA01000004.1"/>
</dbReference>
<feature type="transmembrane region" description="Helical" evidence="7">
    <location>
        <begin position="203"/>
        <end position="226"/>
    </location>
</feature>
<dbReference type="STRING" id="246191.SAMN05660337_2848"/>
<dbReference type="Gene3D" id="1.20.1740.10">
    <property type="entry name" value="Amino acid/polyamine transporter I"/>
    <property type="match status" value="1"/>
</dbReference>
<evidence type="ECO:0000256" key="4">
    <source>
        <dbReference type="ARBA" id="ARBA00022692"/>
    </source>
</evidence>
<feature type="transmembrane region" description="Helical" evidence="7">
    <location>
        <begin position="449"/>
        <end position="469"/>
    </location>
</feature>
<dbReference type="GO" id="GO:0022857">
    <property type="term" value="F:transmembrane transporter activity"/>
    <property type="evidence" value="ECO:0007669"/>
    <property type="project" value="InterPro"/>
</dbReference>
<evidence type="ECO:0000256" key="5">
    <source>
        <dbReference type="ARBA" id="ARBA00022989"/>
    </source>
</evidence>
<evidence type="ECO:0000313" key="8">
    <source>
        <dbReference type="EMBL" id="SDL38224.1"/>
    </source>
</evidence>
<reference evidence="9" key="1">
    <citation type="submission" date="2016-10" db="EMBL/GenBank/DDBJ databases">
        <authorList>
            <person name="Varghese N."/>
            <person name="Submissions S."/>
        </authorList>
    </citation>
    <scope>NUCLEOTIDE SEQUENCE [LARGE SCALE GENOMIC DNA]</scope>
    <source>
        <strain evidence="9">DSM 16995</strain>
    </source>
</reference>
<dbReference type="PANTHER" id="PTHR42770:SF15">
    <property type="entry name" value="GLUTAMATE_GAMMA-AMINOBUTYRATE ANTIPORTER-RELATED"/>
    <property type="match status" value="1"/>
</dbReference>
<dbReference type="Pfam" id="PF13520">
    <property type="entry name" value="AA_permease_2"/>
    <property type="match status" value="1"/>
</dbReference>
<proteinExistence type="predicted"/>
<dbReference type="Proteomes" id="UP000199053">
    <property type="component" value="Unassembled WGS sequence"/>
</dbReference>
<dbReference type="AlphaFoldDB" id="A0A1G9JM88"/>
<feature type="transmembrane region" description="Helical" evidence="7">
    <location>
        <begin position="152"/>
        <end position="174"/>
    </location>
</feature>
<dbReference type="OrthoDB" id="9762947at2"/>
<dbReference type="EMBL" id="FNGA01000004">
    <property type="protein sequence ID" value="SDL38224.1"/>
    <property type="molecule type" value="Genomic_DNA"/>
</dbReference>
<feature type="transmembrane region" description="Helical" evidence="7">
    <location>
        <begin position="371"/>
        <end position="395"/>
    </location>
</feature>
<evidence type="ECO:0000256" key="3">
    <source>
        <dbReference type="ARBA" id="ARBA00022475"/>
    </source>
</evidence>
<evidence type="ECO:0000256" key="1">
    <source>
        <dbReference type="ARBA" id="ARBA00004651"/>
    </source>
</evidence>
<keyword evidence="2" id="KW-0813">Transport</keyword>
<accession>A0A1G9JM88</accession>
<keyword evidence="4 7" id="KW-0812">Transmembrane</keyword>
<feature type="transmembrane region" description="Helical" evidence="7">
    <location>
        <begin position="291"/>
        <end position="316"/>
    </location>
</feature>
<organism evidence="8 9">
    <name type="scientific">Maridesulfovibrio ferrireducens</name>
    <dbReference type="NCBI Taxonomy" id="246191"/>
    <lineage>
        <taxon>Bacteria</taxon>
        <taxon>Pseudomonadati</taxon>
        <taxon>Thermodesulfobacteriota</taxon>
        <taxon>Desulfovibrionia</taxon>
        <taxon>Desulfovibrionales</taxon>
        <taxon>Desulfovibrionaceae</taxon>
        <taxon>Maridesulfovibrio</taxon>
    </lineage>
</organism>
<feature type="transmembrane region" description="Helical" evidence="7">
    <location>
        <begin position="94"/>
        <end position="113"/>
    </location>
</feature>
<name>A0A1G9JM88_9BACT</name>
<feature type="transmembrane region" description="Helical" evidence="7">
    <location>
        <begin position="125"/>
        <end position="145"/>
    </location>
</feature>
<dbReference type="InterPro" id="IPR002293">
    <property type="entry name" value="AA/rel_permease1"/>
</dbReference>
<keyword evidence="9" id="KW-1185">Reference proteome</keyword>